<sequence>MPLNPGSHTTTHTVTTQRYEYHHGDDKSDPIYQNHEIQKEVTKTTISSTRHPPQPTSGTNEHLSELDSLLEDLNSARLTSSPDNKASTVNGITPSSTDASTPRYGCIRAATKPPEEDRPTVESLLDDLQSVVTPTSKL</sequence>
<evidence type="ECO:0000313" key="2">
    <source>
        <dbReference type="Proteomes" id="UP000694941"/>
    </source>
</evidence>
<keyword evidence="2" id="KW-1185">Reference proteome</keyword>
<dbReference type="GeneID" id="111083308"/>
<organism evidence="2 3">
    <name type="scientific">Limulus polyphemus</name>
    <name type="common">Atlantic horseshoe crab</name>
    <dbReference type="NCBI Taxonomy" id="6850"/>
    <lineage>
        <taxon>Eukaryota</taxon>
        <taxon>Metazoa</taxon>
        <taxon>Ecdysozoa</taxon>
        <taxon>Arthropoda</taxon>
        <taxon>Chelicerata</taxon>
        <taxon>Merostomata</taxon>
        <taxon>Xiphosura</taxon>
        <taxon>Limulidae</taxon>
        <taxon>Limulus</taxon>
    </lineage>
</organism>
<name>A0ABM1RVP7_LIMPO</name>
<reference evidence="3" key="1">
    <citation type="submission" date="2025-08" db="UniProtKB">
        <authorList>
            <consortium name="RefSeq"/>
        </authorList>
    </citation>
    <scope>IDENTIFICATION</scope>
    <source>
        <tissue evidence="3">Muscle</tissue>
    </source>
</reference>
<feature type="compositionally biased region" description="Polar residues" evidence="1">
    <location>
        <begin position="76"/>
        <end position="100"/>
    </location>
</feature>
<evidence type="ECO:0000313" key="3">
    <source>
        <dbReference type="RefSeq" id="XP_022235452.1"/>
    </source>
</evidence>
<dbReference type="RefSeq" id="XP_022235452.1">
    <property type="nucleotide sequence ID" value="XM_022379744.1"/>
</dbReference>
<feature type="region of interest" description="Disordered" evidence="1">
    <location>
        <begin position="40"/>
        <end position="138"/>
    </location>
</feature>
<dbReference type="Proteomes" id="UP000694941">
    <property type="component" value="Unplaced"/>
</dbReference>
<gene>
    <name evidence="3" type="primary">LOC111083308</name>
</gene>
<proteinExistence type="predicted"/>
<feature type="compositionally biased region" description="Polar residues" evidence="1">
    <location>
        <begin position="43"/>
        <end position="61"/>
    </location>
</feature>
<evidence type="ECO:0000256" key="1">
    <source>
        <dbReference type="SAM" id="MobiDB-lite"/>
    </source>
</evidence>
<accession>A0ABM1RVP7</accession>
<protein>
    <submittedName>
        <fullName evidence="3">Uncharacterized protein LOC111083308</fullName>
    </submittedName>
</protein>